<reference evidence="1 2" key="1">
    <citation type="journal article" date="2017" name="Nat. Commun.">
        <title>Genome assembly with in vitro proximity ligation data and whole-genome triplication in lettuce.</title>
        <authorList>
            <person name="Reyes-Chin-Wo S."/>
            <person name="Wang Z."/>
            <person name="Yang X."/>
            <person name="Kozik A."/>
            <person name="Arikit S."/>
            <person name="Song C."/>
            <person name="Xia L."/>
            <person name="Froenicke L."/>
            <person name="Lavelle D.O."/>
            <person name="Truco M.J."/>
            <person name="Xia R."/>
            <person name="Zhu S."/>
            <person name="Xu C."/>
            <person name="Xu H."/>
            <person name="Xu X."/>
            <person name="Cox K."/>
            <person name="Korf I."/>
            <person name="Meyers B.C."/>
            <person name="Michelmore R.W."/>
        </authorList>
    </citation>
    <scope>NUCLEOTIDE SEQUENCE [LARGE SCALE GENOMIC DNA]</scope>
    <source>
        <strain evidence="2">cv. Salinas</strain>
        <tissue evidence="1">Seedlings</tissue>
    </source>
</reference>
<gene>
    <name evidence="1" type="ORF">LSAT_V11C200095880</name>
</gene>
<keyword evidence="2" id="KW-1185">Reference proteome</keyword>
<dbReference type="EMBL" id="NBSK02000002">
    <property type="protein sequence ID" value="KAJ0220137.1"/>
    <property type="molecule type" value="Genomic_DNA"/>
</dbReference>
<organism evidence="1 2">
    <name type="scientific">Lactuca sativa</name>
    <name type="common">Garden lettuce</name>
    <dbReference type="NCBI Taxonomy" id="4236"/>
    <lineage>
        <taxon>Eukaryota</taxon>
        <taxon>Viridiplantae</taxon>
        <taxon>Streptophyta</taxon>
        <taxon>Embryophyta</taxon>
        <taxon>Tracheophyta</taxon>
        <taxon>Spermatophyta</taxon>
        <taxon>Magnoliopsida</taxon>
        <taxon>eudicotyledons</taxon>
        <taxon>Gunneridae</taxon>
        <taxon>Pentapetalae</taxon>
        <taxon>asterids</taxon>
        <taxon>campanulids</taxon>
        <taxon>Asterales</taxon>
        <taxon>Asteraceae</taxon>
        <taxon>Cichorioideae</taxon>
        <taxon>Cichorieae</taxon>
        <taxon>Lactucinae</taxon>
        <taxon>Lactuca</taxon>
    </lineage>
</organism>
<dbReference type="Proteomes" id="UP000235145">
    <property type="component" value="Unassembled WGS sequence"/>
</dbReference>
<name>A0A9R1WC32_LACSA</name>
<evidence type="ECO:0000313" key="1">
    <source>
        <dbReference type="EMBL" id="KAJ0220137.1"/>
    </source>
</evidence>
<sequence length="110" mass="12580">MNQATNNENIIVNQSETQILKNRLRLKASIDTVCWLTFQACALRGHDETPNSKNVGSKIWFILFFYKKMSIIHIINTLDSSYSSSPSLLFSFDIIQLIGIPHHQLDLIDT</sequence>
<accession>A0A9R1WC32</accession>
<proteinExistence type="predicted"/>
<comment type="caution">
    <text evidence="1">The sequence shown here is derived from an EMBL/GenBank/DDBJ whole genome shotgun (WGS) entry which is preliminary data.</text>
</comment>
<protein>
    <submittedName>
        <fullName evidence="1">Uncharacterized protein</fullName>
    </submittedName>
</protein>
<evidence type="ECO:0000313" key="2">
    <source>
        <dbReference type="Proteomes" id="UP000235145"/>
    </source>
</evidence>
<dbReference type="AlphaFoldDB" id="A0A9R1WC32"/>